<dbReference type="Proteomes" id="UP000248798">
    <property type="component" value="Unassembled WGS sequence"/>
</dbReference>
<evidence type="ECO:0000256" key="1">
    <source>
        <dbReference type="SAM" id="SignalP"/>
    </source>
</evidence>
<gene>
    <name evidence="4" type="ORF">DO021_14505</name>
    <name evidence="3" type="ORF">EYB58_10515</name>
</gene>
<evidence type="ECO:0000313" key="3">
    <source>
        <dbReference type="EMBL" id="QBH13316.1"/>
    </source>
</evidence>
<organism evidence="4 5">
    <name type="scientific">Desulfobacter hydrogenophilus</name>
    <dbReference type="NCBI Taxonomy" id="2291"/>
    <lineage>
        <taxon>Bacteria</taxon>
        <taxon>Pseudomonadati</taxon>
        <taxon>Thermodesulfobacteriota</taxon>
        <taxon>Desulfobacteria</taxon>
        <taxon>Desulfobacterales</taxon>
        <taxon>Desulfobacteraceae</taxon>
        <taxon>Desulfobacter</taxon>
    </lineage>
</organism>
<name>A0A328F9D5_9BACT</name>
<keyword evidence="1" id="KW-0732">Signal</keyword>
<feature type="signal peptide" evidence="1">
    <location>
        <begin position="1"/>
        <end position="27"/>
    </location>
</feature>
<evidence type="ECO:0000313" key="5">
    <source>
        <dbReference type="Proteomes" id="UP000248798"/>
    </source>
</evidence>
<dbReference type="EMBL" id="QLNI01000029">
    <property type="protein sequence ID" value="RAM01284.1"/>
    <property type="molecule type" value="Genomic_DNA"/>
</dbReference>
<accession>A0A328F9D5</accession>
<reference evidence="3 6" key="2">
    <citation type="submission" date="2019-02" db="EMBL/GenBank/DDBJ databases">
        <title>Complete genome sequence of Desulfobacter hydrogenophilus AcRS1.</title>
        <authorList>
            <person name="Marietou A."/>
            <person name="Lund M.B."/>
            <person name="Marshall I.P.G."/>
            <person name="Schreiber L."/>
            <person name="Jorgensen B."/>
        </authorList>
    </citation>
    <scope>NUCLEOTIDE SEQUENCE [LARGE SCALE GENOMIC DNA]</scope>
    <source>
        <strain evidence="3 6">AcRS1</strain>
    </source>
</reference>
<dbReference type="EMBL" id="CP036313">
    <property type="protein sequence ID" value="QBH13316.1"/>
    <property type="molecule type" value="Genomic_DNA"/>
</dbReference>
<evidence type="ECO:0000313" key="6">
    <source>
        <dbReference type="Proteomes" id="UP000293902"/>
    </source>
</evidence>
<evidence type="ECO:0000259" key="2">
    <source>
        <dbReference type="Pfam" id="PF07589"/>
    </source>
</evidence>
<protein>
    <submittedName>
        <fullName evidence="3">PEP-CTERM sorting domain-containing protein</fullName>
    </submittedName>
</protein>
<dbReference type="Pfam" id="PF07589">
    <property type="entry name" value="PEP-CTERM"/>
    <property type="match status" value="1"/>
</dbReference>
<dbReference type="NCBIfam" id="TIGR02595">
    <property type="entry name" value="PEP_CTERM"/>
    <property type="match status" value="1"/>
</dbReference>
<sequence length="214" mass="23383">MFRFKLLLSSICISFLFVGLFCSSAFSTTLVIEDGNLLGATDVVVNGVSYDVTFEDESAADLYIVNGEYTFPFTTEDEALAASQALLDLVFLDGDNGRFDSDPELTNGITYSGYAYVYTPYDIDIDGVLGIYFAYALNYKDMHLDSHGNYSDDTTGINFNIKTYDTSTLYGQVWAVWSPNAAPSPTPEPGTFLLLGAGLIGLAGLKRKMNFNKA</sequence>
<dbReference type="AlphaFoldDB" id="A0A328F9D5"/>
<dbReference type="RefSeq" id="WP_111957927.1">
    <property type="nucleotide sequence ID" value="NZ_CP036313.1"/>
</dbReference>
<feature type="domain" description="Ice-binding protein C-terminal" evidence="2">
    <location>
        <begin position="185"/>
        <end position="208"/>
    </location>
</feature>
<keyword evidence="6" id="KW-1185">Reference proteome</keyword>
<feature type="chain" id="PRO_5030062874" evidence="1">
    <location>
        <begin position="28"/>
        <end position="214"/>
    </location>
</feature>
<evidence type="ECO:0000313" key="4">
    <source>
        <dbReference type="EMBL" id="RAM01284.1"/>
    </source>
</evidence>
<dbReference type="InterPro" id="IPR013424">
    <property type="entry name" value="Ice-binding_C"/>
</dbReference>
<reference evidence="4 5" key="1">
    <citation type="submission" date="2018-06" db="EMBL/GenBank/DDBJ databases">
        <title>Complete Genome Sequence of Desulfobacter hydrogenophilus (DSM3380).</title>
        <authorList>
            <person name="Marietou A."/>
            <person name="Schreiber L."/>
            <person name="Marshall I."/>
            <person name="Jorgensen B."/>
        </authorList>
    </citation>
    <scope>NUCLEOTIDE SEQUENCE [LARGE SCALE GENOMIC DNA]</scope>
    <source>
        <strain evidence="4 5">DSM 3380</strain>
    </source>
</reference>
<proteinExistence type="predicted"/>
<dbReference type="OrthoDB" id="5567186at2"/>
<dbReference type="Proteomes" id="UP000293902">
    <property type="component" value="Chromosome"/>
</dbReference>